<dbReference type="Proteomes" id="UP000648239">
    <property type="component" value="Unassembled WGS sequence"/>
</dbReference>
<sequence>MTDGSSRKYRVGNSLQDYCRPCGISRIHTILAASPDGVPIRVVCDYCSSLHNYRGDRQPRTPRTATGERPARQPPSSDPLPLVSERERSLPPMSMDNSPDLEMMLRRIIREESGLTAVVPEDKWRGGELVLRPGREGVQEKSWPIDSFFHKIVMVRNRLRTLEQHVNGSDLPDDTKVKLQSYITGCYGSLTSFNVLFADEDDRFTTK</sequence>
<comment type="caution">
    <text evidence="2">The sequence shown here is derived from an EMBL/GenBank/DDBJ whole genome shotgun (WGS) entry which is preliminary data.</text>
</comment>
<evidence type="ECO:0000313" key="3">
    <source>
        <dbReference type="Proteomes" id="UP000648239"/>
    </source>
</evidence>
<evidence type="ECO:0000256" key="1">
    <source>
        <dbReference type="SAM" id="MobiDB-lite"/>
    </source>
</evidence>
<feature type="region of interest" description="Disordered" evidence="1">
    <location>
        <begin position="54"/>
        <end position="97"/>
    </location>
</feature>
<dbReference type="EMBL" id="JACXWD010000012">
    <property type="protein sequence ID" value="MBD3867551.1"/>
    <property type="molecule type" value="Genomic_DNA"/>
</dbReference>
<evidence type="ECO:0000313" key="2">
    <source>
        <dbReference type="EMBL" id="MBD3867551.1"/>
    </source>
</evidence>
<dbReference type="AlphaFoldDB" id="A0A8J6XWC6"/>
<reference evidence="2 3" key="1">
    <citation type="submission" date="2020-08" db="EMBL/GenBank/DDBJ databases">
        <title>Acidobacteriota in marine sediments use diverse sulfur dissimilation pathways.</title>
        <authorList>
            <person name="Wasmund K."/>
        </authorList>
    </citation>
    <scope>NUCLEOTIDE SEQUENCE [LARGE SCALE GENOMIC DNA]</scope>
    <source>
        <strain evidence="2">MAG AM4</strain>
    </source>
</reference>
<accession>A0A8J6XWC6</accession>
<organism evidence="2 3">
    <name type="scientific">Candidatus Polarisedimenticola svalbardensis</name>
    <dbReference type="NCBI Taxonomy" id="2886004"/>
    <lineage>
        <taxon>Bacteria</taxon>
        <taxon>Pseudomonadati</taxon>
        <taxon>Acidobacteriota</taxon>
        <taxon>Candidatus Polarisedimenticolia</taxon>
        <taxon>Candidatus Polarisedimenticolales</taxon>
        <taxon>Candidatus Polarisedimenticolaceae</taxon>
        <taxon>Candidatus Polarisedimenticola</taxon>
    </lineage>
</organism>
<name>A0A8J6XWC6_9BACT</name>
<gene>
    <name evidence="2" type="ORF">IFK94_05450</name>
</gene>
<protein>
    <submittedName>
        <fullName evidence="2">Uncharacterized protein</fullName>
    </submittedName>
</protein>
<proteinExistence type="predicted"/>